<feature type="domain" description="Exostosin GT47" evidence="3">
    <location>
        <begin position="87"/>
        <end position="399"/>
    </location>
</feature>
<accession>A0A433CZ19</accession>
<evidence type="ECO:0000313" key="4">
    <source>
        <dbReference type="EMBL" id="RUP43825.1"/>
    </source>
</evidence>
<evidence type="ECO:0000259" key="3">
    <source>
        <dbReference type="Pfam" id="PF03016"/>
    </source>
</evidence>
<comment type="similarity">
    <text evidence="1">Belongs to the glycosyltransferase 47 family.</text>
</comment>
<dbReference type="EMBL" id="RBNI01010239">
    <property type="protein sequence ID" value="RUP43825.1"/>
    <property type="molecule type" value="Genomic_DNA"/>
</dbReference>
<sequence length="570" mass="65130">MPQATSFSGTNRRGQPRMYIYLFLPPIMAKLAMRVIVSLLLFLTFMVYLAIQRLESSPLVPKANPLPPLQDDWLLWPPKLENAICRPRIYVYDIPSDIQVSKHIQDTNCHGSNYKSEMILHYTLTDPNSRFHDFYLTKDPETADFFFIPFFGACYLTKCWSEHSWNFEERCNVDENYVIPIMNYIIQRHPYWNRTGGTNHIMVHSMDSTTIYYKNSVHLFQPAIFLTTVGDKRARYASYHRRYRDIIIPSATGLIHRYEYDPLNYLDHKGHPLPEVATTRNIMVLFRGCCPSVQPTDIYSTGVRSLFYSRFQYLPGWDIAQESENDEYAHLLARAKYGLAPVGWTLDTTRLWEYLAFGVVPVIIADGIIEPFEDDVDWDGFVVWVRREDAHRLDSILAAIPDEVLMPDTTAFSRDENGFLRVLNSRTGVAPHLTKSNITTNDSWNIKSNTRTASPFLLNTTLEHIITSHICPPAQPIEAILLLILAVVLVLLLRQRAITQAIQVRGVFVEDDVGQGGGVLSRDTDVVGVAVTDWLVVDEDDTLLGLVMRLLRGHVPGGGNSKEWAECQNL</sequence>
<dbReference type="Proteomes" id="UP000268093">
    <property type="component" value="Unassembled WGS sequence"/>
</dbReference>
<organism evidence="4 5">
    <name type="scientific">Jimgerdemannia flammicorona</name>
    <dbReference type="NCBI Taxonomy" id="994334"/>
    <lineage>
        <taxon>Eukaryota</taxon>
        <taxon>Fungi</taxon>
        <taxon>Fungi incertae sedis</taxon>
        <taxon>Mucoromycota</taxon>
        <taxon>Mucoromycotina</taxon>
        <taxon>Endogonomycetes</taxon>
        <taxon>Endogonales</taxon>
        <taxon>Endogonaceae</taxon>
        <taxon>Jimgerdemannia</taxon>
    </lineage>
</organism>
<evidence type="ECO:0000313" key="5">
    <source>
        <dbReference type="Proteomes" id="UP000268093"/>
    </source>
</evidence>
<gene>
    <name evidence="4" type="ORF">BC936DRAFT_136683</name>
</gene>
<name>A0A433CZ19_9FUNG</name>
<reference evidence="4 5" key="1">
    <citation type="journal article" date="2018" name="New Phytol.">
        <title>Phylogenomics of Endogonaceae and evolution of mycorrhizas within Mucoromycota.</title>
        <authorList>
            <person name="Chang Y."/>
            <person name="Desiro A."/>
            <person name="Na H."/>
            <person name="Sandor L."/>
            <person name="Lipzen A."/>
            <person name="Clum A."/>
            <person name="Barry K."/>
            <person name="Grigoriev I.V."/>
            <person name="Martin F.M."/>
            <person name="Stajich J.E."/>
            <person name="Smith M.E."/>
            <person name="Bonito G."/>
            <person name="Spatafora J.W."/>
        </authorList>
    </citation>
    <scope>NUCLEOTIDE SEQUENCE [LARGE SCALE GENOMIC DNA]</scope>
    <source>
        <strain evidence="4 5">GMNB39</strain>
    </source>
</reference>
<feature type="transmembrane region" description="Helical" evidence="2">
    <location>
        <begin position="476"/>
        <end position="493"/>
    </location>
</feature>
<protein>
    <submittedName>
        <fullName evidence="4">Exostosin family-domain-containing protein</fullName>
    </submittedName>
</protein>
<feature type="transmembrane region" description="Helical" evidence="2">
    <location>
        <begin position="21"/>
        <end position="51"/>
    </location>
</feature>
<dbReference type="PANTHER" id="PTHR11062">
    <property type="entry name" value="EXOSTOSIN HEPARAN SULFATE GLYCOSYLTRANSFERASE -RELATED"/>
    <property type="match status" value="1"/>
</dbReference>
<dbReference type="PANTHER" id="PTHR11062:SF281">
    <property type="entry name" value="EXOSTOSIN-LIKE 2"/>
    <property type="match status" value="1"/>
</dbReference>
<evidence type="ECO:0000256" key="1">
    <source>
        <dbReference type="ARBA" id="ARBA00010271"/>
    </source>
</evidence>
<keyword evidence="2" id="KW-1133">Transmembrane helix</keyword>
<evidence type="ECO:0000256" key="2">
    <source>
        <dbReference type="SAM" id="Phobius"/>
    </source>
</evidence>
<keyword evidence="2" id="KW-0472">Membrane</keyword>
<dbReference type="InterPro" id="IPR004263">
    <property type="entry name" value="Exostosin"/>
</dbReference>
<dbReference type="OrthoDB" id="1924787at2759"/>
<dbReference type="Pfam" id="PF03016">
    <property type="entry name" value="Exostosin_GT47"/>
    <property type="match status" value="1"/>
</dbReference>
<comment type="caution">
    <text evidence="4">The sequence shown here is derived from an EMBL/GenBank/DDBJ whole genome shotgun (WGS) entry which is preliminary data.</text>
</comment>
<proteinExistence type="inferred from homology"/>
<dbReference type="AlphaFoldDB" id="A0A433CZ19"/>
<keyword evidence="2" id="KW-0812">Transmembrane</keyword>
<dbReference type="GO" id="GO:0016757">
    <property type="term" value="F:glycosyltransferase activity"/>
    <property type="evidence" value="ECO:0007669"/>
    <property type="project" value="InterPro"/>
</dbReference>
<keyword evidence="5" id="KW-1185">Reference proteome</keyword>
<dbReference type="InterPro" id="IPR040911">
    <property type="entry name" value="Exostosin_GT47"/>
</dbReference>